<evidence type="ECO:0000313" key="16">
    <source>
        <dbReference type="EMBL" id="EGW31223.1"/>
    </source>
</evidence>
<dbReference type="GO" id="GO:0005524">
    <property type="term" value="F:ATP binding"/>
    <property type="evidence" value="ECO:0007669"/>
    <property type="project" value="UniProtKB-UniRule"/>
</dbReference>
<evidence type="ECO:0000256" key="6">
    <source>
        <dbReference type="ARBA" id="ARBA00043698"/>
    </source>
</evidence>
<evidence type="ECO:0000256" key="8">
    <source>
        <dbReference type="ARBA" id="ARBA00044084"/>
    </source>
</evidence>
<dbReference type="OrthoDB" id="10264588at2759"/>
<dbReference type="PANTHER" id="PTHR24067">
    <property type="entry name" value="UBIQUITIN-CONJUGATING ENZYME E2"/>
    <property type="match status" value="1"/>
</dbReference>
<dbReference type="EC" id="2.3.2.34" evidence="7"/>
<dbReference type="EMBL" id="GL996503">
    <property type="protein sequence ID" value="EGW31223.1"/>
    <property type="molecule type" value="Genomic_DNA"/>
</dbReference>
<evidence type="ECO:0000259" key="15">
    <source>
        <dbReference type="PROSITE" id="PS50127"/>
    </source>
</evidence>
<gene>
    <name evidence="16" type="ORF">SPAPADRAFT_61798</name>
</gene>
<evidence type="ECO:0000256" key="2">
    <source>
        <dbReference type="ARBA" id="ARBA00022679"/>
    </source>
</evidence>
<dbReference type="OMA" id="CQVDFPD"/>
<dbReference type="KEGG" id="spaa:SPAPADRAFT_61798"/>
<feature type="compositionally biased region" description="Basic and acidic residues" evidence="14">
    <location>
        <begin position="1"/>
        <end position="12"/>
    </location>
</feature>
<protein>
    <recommendedName>
        <fullName evidence="9">NEDD8-conjugating enzyme UBC12</fullName>
        <ecNumber evidence="7">2.3.2.34</ecNumber>
    </recommendedName>
    <alternativeName>
        <fullName evidence="8">NEDD8-conjugating enzyme Ubc12</fullName>
    </alternativeName>
    <alternativeName>
        <fullName evidence="10">RUB1-conjugating enzyme</fullName>
    </alternativeName>
    <alternativeName>
        <fullName evidence="11">Ubiquitin carrier protein 12</fullName>
    </alternativeName>
</protein>
<evidence type="ECO:0000256" key="10">
    <source>
        <dbReference type="ARBA" id="ARBA00044279"/>
    </source>
</evidence>
<comment type="pathway">
    <text evidence="1">Protein modification; protein neddylation.</text>
</comment>
<dbReference type="eggNOG" id="KOG0420">
    <property type="taxonomic scope" value="Eukaryota"/>
</dbReference>
<comment type="catalytic activity">
    <reaction evidence="6">
        <text>[E1 NEDD8-activating enzyme]-S-[NEDD8 protein]-yl-L-cysteine + [E2 NEDD8-conjugating enzyme]-L-cysteine = [E1 NEDD8-activating enzyme]-L-cysteine + [E2 NEDD8-conjugating enzyme]-S-[NEDD8-protein]-yl-L-cysteine.</text>
        <dbReference type="EC" id="2.3.2.34"/>
    </reaction>
</comment>
<keyword evidence="5 13" id="KW-0067">ATP-binding</keyword>
<reference evidence="16 17" key="1">
    <citation type="journal article" date="2011" name="Proc. Natl. Acad. Sci. U.S.A.">
        <title>Comparative genomics of xylose-fermenting fungi for enhanced biofuel production.</title>
        <authorList>
            <person name="Wohlbach D.J."/>
            <person name="Kuo A."/>
            <person name="Sato T.K."/>
            <person name="Potts K.M."/>
            <person name="Salamov A.A."/>
            <person name="LaButti K.M."/>
            <person name="Sun H."/>
            <person name="Clum A."/>
            <person name="Pangilinan J.L."/>
            <person name="Lindquist E.A."/>
            <person name="Lucas S."/>
            <person name="Lapidus A."/>
            <person name="Jin M."/>
            <person name="Gunawan C."/>
            <person name="Balan V."/>
            <person name="Dale B.E."/>
            <person name="Jeffries T.W."/>
            <person name="Zinkel R."/>
            <person name="Barry K.W."/>
            <person name="Grigoriev I.V."/>
            <person name="Gasch A.P."/>
        </authorList>
    </citation>
    <scope>NUCLEOTIDE SEQUENCE [LARGE SCALE GENOMIC DNA]</scope>
    <source>
        <strain evidence="17">NRRL Y-27907 / 11-Y1</strain>
    </source>
</reference>
<feature type="compositionally biased region" description="Polar residues" evidence="14">
    <location>
        <begin position="20"/>
        <end position="29"/>
    </location>
</feature>
<dbReference type="InterPro" id="IPR000608">
    <property type="entry name" value="UBC"/>
</dbReference>
<dbReference type="Proteomes" id="UP000000709">
    <property type="component" value="Unassembled WGS sequence"/>
</dbReference>
<evidence type="ECO:0000256" key="5">
    <source>
        <dbReference type="ARBA" id="ARBA00022840"/>
    </source>
</evidence>
<sequence>MLKLRQLKEKQKAQAAAEGHNNSSTPTTSISAAQLRLQKDITELDLPHTIKVQFPDPSNFFTFNLTITPQQGYYRSGHFHFKVDINNNFPIDPPKIKCLNKIYHPNIDLEGNICLNILREDWSPVLSLSQVLMGLNFLLLEPNANDPLNKQAANVLAKDPRQFERNVYNSMRGGYIDSVYFDNVMKK</sequence>
<keyword evidence="17" id="KW-1185">Reference proteome</keyword>
<dbReference type="PROSITE" id="PS00183">
    <property type="entry name" value="UBC_1"/>
    <property type="match status" value="1"/>
</dbReference>
<evidence type="ECO:0000256" key="12">
    <source>
        <dbReference type="PROSITE-ProRule" id="PRU10133"/>
    </source>
</evidence>
<evidence type="ECO:0000256" key="9">
    <source>
        <dbReference type="ARBA" id="ARBA00044092"/>
    </source>
</evidence>
<dbReference type="InterPro" id="IPR050113">
    <property type="entry name" value="Ub_conjugating_enzyme"/>
</dbReference>
<dbReference type="GO" id="GO:0061654">
    <property type="term" value="F:NEDD8 conjugating enzyme activity"/>
    <property type="evidence" value="ECO:0007669"/>
    <property type="project" value="UniProtKB-EC"/>
</dbReference>
<keyword evidence="2" id="KW-0808">Transferase</keyword>
<evidence type="ECO:0000256" key="13">
    <source>
        <dbReference type="RuleBase" id="RU362109"/>
    </source>
</evidence>
<accession>G3AR47</accession>
<evidence type="ECO:0000313" key="17">
    <source>
        <dbReference type="Proteomes" id="UP000000709"/>
    </source>
</evidence>
<feature type="active site" description="Glycyl thioester intermediate" evidence="12">
    <location>
        <position position="114"/>
    </location>
</feature>
<dbReference type="Pfam" id="PF00179">
    <property type="entry name" value="UQ_con"/>
    <property type="match status" value="1"/>
</dbReference>
<evidence type="ECO:0000256" key="3">
    <source>
        <dbReference type="ARBA" id="ARBA00022741"/>
    </source>
</evidence>
<evidence type="ECO:0000256" key="4">
    <source>
        <dbReference type="ARBA" id="ARBA00022786"/>
    </source>
</evidence>
<dbReference type="InParanoid" id="G3AR47"/>
<comment type="similarity">
    <text evidence="13">Belongs to the ubiquitin-conjugating enzyme family.</text>
</comment>
<feature type="domain" description="UBC core" evidence="15">
    <location>
        <begin position="32"/>
        <end position="176"/>
    </location>
</feature>
<evidence type="ECO:0000256" key="11">
    <source>
        <dbReference type="ARBA" id="ARBA00044315"/>
    </source>
</evidence>
<dbReference type="GeneID" id="18874054"/>
<dbReference type="AlphaFoldDB" id="G3AR47"/>
<dbReference type="InterPro" id="IPR023313">
    <property type="entry name" value="UBQ-conjugating_AS"/>
</dbReference>
<keyword evidence="3 13" id="KW-0547">Nucleotide-binding</keyword>
<proteinExistence type="inferred from homology"/>
<keyword evidence="4 13" id="KW-0833">Ubl conjugation pathway</keyword>
<evidence type="ECO:0000256" key="1">
    <source>
        <dbReference type="ARBA" id="ARBA00005032"/>
    </source>
</evidence>
<dbReference type="FunCoup" id="G3AR47">
    <property type="interactions" value="822"/>
</dbReference>
<dbReference type="RefSeq" id="XP_007376001.1">
    <property type="nucleotide sequence ID" value="XM_007375939.1"/>
</dbReference>
<dbReference type="PROSITE" id="PS50127">
    <property type="entry name" value="UBC_2"/>
    <property type="match status" value="1"/>
</dbReference>
<evidence type="ECO:0000256" key="14">
    <source>
        <dbReference type="SAM" id="MobiDB-lite"/>
    </source>
</evidence>
<evidence type="ECO:0000256" key="7">
    <source>
        <dbReference type="ARBA" id="ARBA00044047"/>
    </source>
</evidence>
<dbReference type="CDD" id="cd23794">
    <property type="entry name" value="UBCc_UBE2F_UBE2M"/>
    <property type="match status" value="1"/>
</dbReference>
<dbReference type="SUPFAM" id="SSF54495">
    <property type="entry name" value="UBC-like"/>
    <property type="match status" value="1"/>
</dbReference>
<feature type="region of interest" description="Disordered" evidence="14">
    <location>
        <begin position="1"/>
        <end position="29"/>
    </location>
</feature>
<dbReference type="HOGENOM" id="CLU_030988_6_0_1"/>
<dbReference type="STRING" id="619300.G3AR47"/>
<dbReference type="InterPro" id="IPR016135">
    <property type="entry name" value="UBQ-conjugating_enzyme/RWD"/>
</dbReference>
<dbReference type="FunFam" id="3.10.110.10:FF:000005">
    <property type="entry name" value="NEDD8-conjugating enzyme Ubc12"/>
    <property type="match status" value="1"/>
</dbReference>
<dbReference type="SMART" id="SM00212">
    <property type="entry name" value="UBCc"/>
    <property type="match status" value="1"/>
</dbReference>
<dbReference type="Gene3D" id="3.10.110.10">
    <property type="entry name" value="Ubiquitin Conjugating Enzyme"/>
    <property type="match status" value="1"/>
</dbReference>
<dbReference type="GO" id="GO:0045116">
    <property type="term" value="P:protein neddylation"/>
    <property type="evidence" value="ECO:0007669"/>
    <property type="project" value="EnsemblFungi"/>
</dbReference>
<organism evidence="17">
    <name type="scientific">Spathaspora passalidarum (strain NRRL Y-27907 / 11-Y1)</name>
    <dbReference type="NCBI Taxonomy" id="619300"/>
    <lineage>
        <taxon>Eukaryota</taxon>
        <taxon>Fungi</taxon>
        <taxon>Dikarya</taxon>
        <taxon>Ascomycota</taxon>
        <taxon>Saccharomycotina</taxon>
        <taxon>Pichiomycetes</taxon>
        <taxon>Debaryomycetaceae</taxon>
        <taxon>Spathaspora</taxon>
    </lineage>
</organism>
<name>G3AR47_SPAPN</name>